<keyword evidence="2" id="KW-1185">Reference proteome</keyword>
<dbReference type="Proteomes" id="UP000266188">
    <property type="component" value="Unassembled WGS sequence"/>
</dbReference>
<evidence type="ECO:0000313" key="1">
    <source>
        <dbReference type="EMBL" id="RJE19507.1"/>
    </source>
</evidence>
<protein>
    <submittedName>
        <fullName evidence="1">Uncharacterized protein</fullName>
    </submittedName>
</protein>
<proteinExistence type="predicted"/>
<comment type="caution">
    <text evidence="1">The sequence shown here is derived from an EMBL/GenBank/DDBJ whole genome shotgun (WGS) entry which is preliminary data.</text>
</comment>
<name>A0A3A2ZDV3_9EURO</name>
<dbReference type="EMBL" id="MVGC01000398">
    <property type="protein sequence ID" value="RJE19507.1"/>
    <property type="molecule type" value="Genomic_DNA"/>
</dbReference>
<sequence>MDALTTTITTPPATTLEDPLPPDYYSAANIFLQKEVYRLGVERGLRSRPPGRERDFLTQTWGPIVYCTTYAPPDSERLILHFLDALNNEIVNSISRTLPGSKEQERMIQRTYASKAFYDKALFDSLNEDAIRDSFHDWKVFLEIPTIELPTRLRICLLIDDSILARFREKVDLAMAVVKDADLSTCPIKVVEENFPDQINRDSVVNKSYSYPGWTSVVLRSLLEVFNGLSSGCRLEQYHRQGRTYLGNGEWS</sequence>
<dbReference type="STRING" id="2070753.A0A3A2ZDV3"/>
<dbReference type="OrthoDB" id="4520016at2759"/>
<accession>A0A3A2ZDV3</accession>
<gene>
    <name evidence="1" type="ORF">PHISCL_08149</name>
</gene>
<evidence type="ECO:0000313" key="2">
    <source>
        <dbReference type="Proteomes" id="UP000266188"/>
    </source>
</evidence>
<dbReference type="AlphaFoldDB" id="A0A3A2ZDV3"/>
<reference evidence="2" key="1">
    <citation type="submission" date="2017-02" db="EMBL/GenBank/DDBJ databases">
        <authorList>
            <person name="Tafer H."/>
            <person name="Lopandic K."/>
        </authorList>
    </citation>
    <scope>NUCLEOTIDE SEQUENCE [LARGE SCALE GENOMIC DNA]</scope>
    <source>
        <strain evidence="2">CBS 366.77</strain>
    </source>
</reference>
<organism evidence="1 2">
    <name type="scientific">Aspergillus sclerotialis</name>
    <dbReference type="NCBI Taxonomy" id="2070753"/>
    <lineage>
        <taxon>Eukaryota</taxon>
        <taxon>Fungi</taxon>
        <taxon>Dikarya</taxon>
        <taxon>Ascomycota</taxon>
        <taxon>Pezizomycotina</taxon>
        <taxon>Eurotiomycetes</taxon>
        <taxon>Eurotiomycetidae</taxon>
        <taxon>Eurotiales</taxon>
        <taxon>Aspergillaceae</taxon>
        <taxon>Aspergillus</taxon>
        <taxon>Aspergillus subgen. Polypaecilum</taxon>
    </lineage>
</organism>